<feature type="transmembrane region" description="Helical" evidence="2">
    <location>
        <begin position="197"/>
        <end position="218"/>
    </location>
</feature>
<feature type="transmembrane region" description="Helical" evidence="2">
    <location>
        <begin position="74"/>
        <end position="95"/>
    </location>
</feature>
<proteinExistence type="predicted"/>
<feature type="transmembrane region" description="Helical" evidence="2">
    <location>
        <begin position="131"/>
        <end position="156"/>
    </location>
</feature>
<dbReference type="EMBL" id="CP032514">
    <property type="protein sequence ID" value="AYD89877.1"/>
    <property type="molecule type" value="Genomic_DNA"/>
</dbReference>
<sequence length="257" mass="25880">MTTTTGTPSSGGTPSPGFVGPVGGVRPSSGGSGLGAVGAERFDALAAVGGLRGIAESAVPTVVFVLVLALRPQALVPALLVSLGVSALALVLRLLQRQGTTQAVGGVVLVLVSAVWAWRSGEASNFYATGLVINGVWLVACLGSLVAGWPLVGVAVSAVSSSVSSSASTSTRSSPATGVMGWRSDPGQRGLRHRYRLGTAVLAAMFCLRLVVEVPLYLAGDSAVSALGVARLVLGVPLFALTLWLVWLLVAPGRQAS</sequence>
<name>A0ABM6Z3K6_9ACTO</name>
<dbReference type="Proteomes" id="UP000273001">
    <property type="component" value="Chromosome"/>
</dbReference>
<feature type="region of interest" description="Disordered" evidence="1">
    <location>
        <begin position="1"/>
        <end position="22"/>
    </location>
</feature>
<feature type="region of interest" description="Disordered" evidence="1">
    <location>
        <begin position="165"/>
        <end position="185"/>
    </location>
</feature>
<dbReference type="InterPro" id="IPR016566">
    <property type="entry name" value="UCP010219"/>
</dbReference>
<protein>
    <submittedName>
        <fullName evidence="3">DUF3159 domain-containing protein</fullName>
    </submittedName>
</protein>
<dbReference type="RefSeq" id="WP_120204562.1">
    <property type="nucleotide sequence ID" value="NZ_CP032514.1"/>
</dbReference>
<evidence type="ECO:0000313" key="4">
    <source>
        <dbReference type="Proteomes" id="UP000273001"/>
    </source>
</evidence>
<dbReference type="Pfam" id="PF11361">
    <property type="entry name" value="DUF3159"/>
    <property type="match status" value="1"/>
</dbReference>
<keyword evidence="2" id="KW-0472">Membrane</keyword>
<feature type="compositionally biased region" description="Low complexity" evidence="1">
    <location>
        <begin position="165"/>
        <end position="177"/>
    </location>
</feature>
<keyword evidence="2" id="KW-0812">Transmembrane</keyword>
<keyword evidence="2" id="KW-1133">Transmembrane helix</keyword>
<gene>
    <name evidence="3" type="ORF">D5R93_07300</name>
</gene>
<keyword evidence="4" id="KW-1185">Reference proteome</keyword>
<evidence type="ECO:0000313" key="3">
    <source>
        <dbReference type="EMBL" id="AYD89877.1"/>
    </source>
</evidence>
<accession>A0ABM6Z3K6</accession>
<evidence type="ECO:0000256" key="1">
    <source>
        <dbReference type="SAM" id="MobiDB-lite"/>
    </source>
</evidence>
<reference evidence="3 4" key="1">
    <citation type="submission" date="2018-09" db="EMBL/GenBank/DDBJ databases">
        <authorList>
            <person name="Li J."/>
        </authorList>
    </citation>
    <scope>NUCLEOTIDE SEQUENCE [LARGE SCALE GENOMIC DNA]</scope>
    <source>
        <strain evidence="3 4">2129</strain>
    </source>
</reference>
<feature type="transmembrane region" description="Helical" evidence="2">
    <location>
        <begin position="230"/>
        <end position="250"/>
    </location>
</feature>
<feature type="transmembrane region" description="Helical" evidence="2">
    <location>
        <begin position="102"/>
        <end position="119"/>
    </location>
</feature>
<evidence type="ECO:0000256" key="2">
    <source>
        <dbReference type="SAM" id="Phobius"/>
    </source>
</evidence>
<organism evidence="3 4">
    <name type="scientific">Actinomyces lilanjuaniae</name>
    <dbReference type="NCBI Taxonomy" id="2321394"/>
    <lineage>
        <taxon>Bacteria</taxon>
        <taxon>Bacillati</taxon>
        <taxon>Actinomycetota</taxon>
        <taxon>Actinomycetes</taxon>
        <taxon>Actinomycetales</taxon>
        <taxon>Actinomycetaceae</taxon>
        <taxon>Actinomyces</taxon>
    </lineage>
</organism>